<evidence type="ECO:0000313" key="2">
    <source>
        <dbReference type="Proteomes" id="UP000836387"/>
    </source>
</evidence>
<protein>
    <submittedName>
        <fullName evidence="1">Uncharacterized protein</fullName>
    </submittedName>
</protein>
<proteinExistence type="predicted"/>
<sequence length="812" mass="93095">MDNESELQRLKARLAQLEQEQLEQKIERLEQMNERLEQRLKQKNEQLKQKNEQLKQKNEQLKQKNEQLKQKNEQLKQKNEQLKQKKEQLKQKKEHLKQKNERLERDKDPYQDTTLNQYLDNCHNLLFASLTVRPNIVDTSVTKVEGKYYPSSLSAWGDFTRLQQDQFEILEGALKDERLFLPYTGVRMMQRYACETPVANEDDMVHFEHITVEKPVADIIRALCAKADSNSTVAALHTSRIFFANHSLSIHIPTGEVIRSNTIESSEKQGHDPSPTKRVAVEPKEIRPDRRCLRQDTEGNRAIAFIVEYKAAHKLQTNQVRRGLNEDLFLRVIKYQRGTKSSTDNDQARQDRSDNMLAMVLIQTFDYMIRLGLEYSYLTAGNLFIFLHIKADDPRTLYYHLADPDTQAEDQDGELKLSKTAVAQVTGFSLLALRSNRHPAKWTSDAQAKLYQWPIPYSEMEHETTDDDGSSQTFSHSSDLSFTGEDIGGPKQKLARRSRSGCKDPEVVRKDDADGADNANDDTNLPNHGKDNELNTKQKDASSSSSSVEETSDGMEYSRQYCTMDCLLGLKRGQELDAKCPNVASHRKAIGDVLHPISFNDLANLMQRQLASSLERDCEPLEMRGKYGAVGTLFRLSLTQYGYTFVGKGTIQQFVPHLEHEAKVYRQLEKLQGEVIPVYIGSIDLMKPYHLTARDAVRFAGHEIVHMLLMSWAGEVAVKAAKGINVEVETAKTLNLVRKEKVFHDDVREPNLLWNEERQRVMVIDFHTAKLLASKLARRKRNRTSGHGDAQSPKRVKSHRTEHDIKLSVNDN</sequence>
<evidence type="ECO:0000313" key="1">
    <source>
        <dbReference type="EMBL" id="CAG9946222.1"/>
    </source>
</evidence>
<gene>
    <name evidence="1" type="ORF">CRV2_00005102</name>
</gene>
<reference evidence="1" key="1">
    <citation type="submission" date="2020-04" db="EMBL/GenBank/DDBJ databases">
        <authorList>
            <person name="Broberg M."/>
        </authorList>
    </citation>
    <scope>NUCLEOTIDE SEQUENCE</scope>
</reference>
<reference evidence="1" key="2">
    <citation type="submission" date="2021-10" db="EMBL/GenBank/DDBJ databases">
        <authorList>
            <person name="Piombo E."/>
        </authorList>
    </citation>
    <scope>NUCLEOTIDE SEQUENCE</scope>
</reference>
<comment type="caution">
    <text evidence="1">The sequence shown here is derived from an EMBL/GenBank/DDBJ whole genome shotgun (WGS) entry which is preliminary data.</text>
</comment>
<organism evidence="1 2">
    <name type="scientific">Clonostachys rosea f. rosea IK726</name>
    <dbReference type="NCBI Taxonomy" id="1349383"/>
    <lineage>
        <taxon>Eukaryota</taxon>
        <taxon>Fungi</taxon>
        <taxon>Dikarya</taxon>
        <taxon>Ascomycota</taxon>
        <taxon>Pezizomycotina</taxon>
        <taxon>Sordariomycetes</taxon>
        <taxon>Hypocreomycetidae</taxon>
        <taxon>Hypocreales</taxon>
        <taxon>Bionectriaceae</taxon>
        <taxon>Clonostachys</taxon>
    </lineage>
</organism>
<name>A0ACA9U0J6_BIOOC</name>
<accession>A0ACA9U0J6</accession>
<dbReference type="EMBL" id="CADEHS020000010">
    <property type="protein sequence ID" value="CAG9946222.1"/>
    <property type="molecule type" value="Genomic_DNA"/>
</dbReference>
<keyword evidence="2" id="KW-1185">Reference proteome</keyword>
<dbReference type="Proteomes" id="UP000836387">
    <property type="component" value="Unassembled WGS sequence"/>
</dbReference>